<proteinExistence type="inferred from homology"/>
<accession>A0A1H9WIZ9</accession>
<comment type="similarity">
    <text evidence="1">Belongs to the ROK (NagC/XylR) family.</text>
</comment>
<gene>
    <name evidence="2" type="ORF">SAMN05518684_11753</name>
</gene>
<organism evidence="2 3">
    <name type="scientific">Salipaludibacillus aurantiacus</name>
    <dbReference type="NCBI Taxonomy" id="1601833"/>
    <lineage>
        <taxon>Bacteria</taxon>
        <taxon>Bacillati</taxon>
        <taxon>Bacillota</taxon>
        <taxon>Bacilli</taxon>
        <taxon>Bacillales</taxon>
        <taxon>Bacillaceae</taxon>
    </lineage>
</organism>
<dbReference type="PANTHER" id="PTHR18964:SF165">
    <property type="entry name" value="BETA-GLUCOSIDE KINASE"/>
    <property type="match status" value="1"/>
</dbReference>
<keyword evidence="2" id="KW-0808">Transferase</keyword>
<evidence type="ECO:0000313" key="2">
    <source>
        <dbReference type="EMBL" id="SES33801.1"/>
    </source>
</evidence>
<dbReference type="InterPro" id="IPR000600">
    <property type="entry name" value="ROK"/>
</dbReference>
<dbReference type="EMBL" id="FOGT01000017">
    <property type="protein sequence ID" value="SES33801.1"/>
    <property type="molecule type" value="Genomic_DNA"/>
</dbReference>
<dbReference type="OrthoDB" id="9795247at2"/>
<evidence type="ECO:0000256" key="1">
    <source>
        <dbReference type="ARBA" id="ARBA00006479"/>
    </source>
</evidence>
<dbReference type="RefSeq" id="WP_093054769.1">
    <property type="nucleotide sequence ID" value="NZ_FOGT01000017.1"/>
</dbReference>
<dbReference type="STRING" id="1601833.SAMN05518684_11753"/>
<keyword evidence="2" id="KW-0418">Kinase</keyword>
<name>A0A1H9WIZ9_9BACI</name>
<dbReference type="CDD" id="cd24068">
    <property type="entry name" value="ASKHA_NBD_ROK_FnNanK-like"/>
    <property type="match status" value="1"/>
</dbReference>
<evidence type="ECO:0000313" key="3">
    <source>
        <dbReference type="Proteomes" id="UP000198571"/>
    </source>
</evidence>
<dbReference type="Gene3D" id="3.30.420.40">
    <property type="match status" value="2"/>
</dbReference>
<keyword evidence="3" id="KW-1185">Reference proteome</keyword>
<dbReference type="Pfam" id="PF00480">
    <property type="entry name" value="ROK"/>
    <property type="match status" value="1"/>
</dbReference>
<dbReference type="InterPro" id="IPR043129">
    <property type="entry name" value="ATPase_NBD"/>
</dbReference>
<dbReference type="SUPFAM" id="SSF53067">
    <property type="entry name" value="Actin-like ATPase domain"/>
    <property type="match status" value="1"/>
</dbReference>
<dbReference type="Proteomes" id="UP000198571">
    <property type="component" value="Unassembled WGS sequence"/>
</dbReference>
<protein>
    <submittedName>
        <fullName evidence="2">Beta-glucoside kinase</fullName>
    </submittedName>
</protein>
<dbReference type="PANTHER" id="PTHR18964">
    <property type="entry name" value="ROK (REPRESSOR, ORF, KINASE) FAMILY"/>
    <property type="match status" value="1"/>
</dbReference>
<reference evidence="3" key="1">
    <citation type="submission" date="2016-10" db="EMBL/GenBank/DDBJ databases">
        <authorList>
            <person name="Varghese N."/>
            <person name="Submissions S."/>
        </authorList>
    </citation>
    <scope>NUCLEOTIDE SEQUENCE [LARGE SCALE GENOMIC DNA]</scope>
    <source>
        <strain evidence="3">S9</strain>
    </source>
</reference>
<dbReference type="AlphaFoldDB" id="A0A1H9WIZ9"/>
<sequence length="297" mass="32129">MRLQHYLSLDIGGTDVKWGILTSKGGIIKKDSFPSKADGGTILAGIKEIISDNYQEICGVAISMPGFINPESGFIEKGGAIVAFDKFNLANVLNEEFNLPVSIENDVNCVALAEKWLGNGQNLSDFICLTVGTGIGGALILNNQLYRGNAFRGGEFGYMITHGIQMTTPLKGSLHQAASLYSLRKKYANYHSLPASKVTGEMVFQSYDAGDPAAEQIVSSFYQNLAIGIYNVASVLDPQKVLIGGGITSRPTFLKEVKHQLLYIDQLFNIDIDTCLFKNNAGMIGALAFHLEKYGNG</sequence>
<dbReference type="GO" id="GO:0016301">
    <property type="term" value="F:kinase activity"/>
    <property type="evidence" value="ECO:0007669"/>
    <property type="project" value="UniProtKB-KW"/>
</dbReference>